<name>B8I6V3_RUMCH</name>
<evidence type="ECO:0000259" key="8">
    <source>
        <dbReference type="Pfam" id="PF01757"/>
    </source>
</evidence>
<feature type="domain" description="Acyltransferase 3" evidence="8">
    <location>
        <begin position="36"/>
        <end position="350"/>
    </location>
</feature>
<evidence type="ECO:0000256" key="4">
    <source>
        <dbReference type="ARBA" id="ARBA00022692"/>
    </source>
</evidence>
<dbReference type="EMBL" id="CP001348">
    <property type="protein sequence ID" value="ACL76945.1"/>
    <property type="molecule type" value="Genomic_DNA"/>
</dbReference>
<gene>
    <name evidence="9" type="ordered locus">Ccel_2617</name>
</gene>
<dbReference type="AlphaFoldDB" id="B8I6V3"/>
<proteinExistence type="inferred from homology"/>
<dbReference type="InterPro" id="IPR002656">
    <property type="entry name" value="Acyl_transf_3_dom"/>
</dbReference>
<evidence type="ECO:0000256" key="7">
    <source>
        <dbReference type="SAM" id="Phobius"/>
    </source>
</evidence>
<feature type="transmembrane region" description="Helical" evidence="7">
    <location>
        <begin position="228"/>
        <end position="249"/>
    </location>
</feature>
<feature type="transmembrane region" description="Helical" evidence="7">
    <location>
        <begin position="65"/>
        <end position="82"/>
    </location>
</feature>
<dbReference type="OrthoDB" id="3268734at2"/>
<dbReference type="Proteomes" id="UP000001349">
    <property type="component" value="Chromosome"/>
</dbReference>
<keyword evidence="3" id="KW-1003">Cell membrane</keyword>
<feature type="transmembrane region" description="Helical" evidence="7">
    <location>
        <begin position="269"/>
        <end position="290"/>
    </location>
</feature>
<evidence type="ECO:0000256" key="6">
    <source>
        <dbReference type="ARBA" id="ARBA00023136"/>
    </source>
</evidence>
<evidence type="ECO:0000313" key="9">
    <source>
        <dbReference type="EMBL" id="ACL76945.1"/>
    </source>
</evidence>
<feature type="transmembrane region" description="Helical" evidence="7">
    <location>
        <begin position="35"/>
        <end position="53"/>
    </location>
</feature>
<feature type="transmembrane region" description="Helical" evidence="7">
    <location>
        <begin position="199"/>
        <end position="216"/>
    </location>
</feature>
<keyword evidence="9" id="KW-0808">Transferase</keyword>
<keyword evidence="4 7" id="KW-0812">Transmembrane</keyword>
<sequence>MISIYVILAVILLFGAKVRIRGWDDGFLSLSNTKIIQGFCAVLIIIHHISQIITDSQALSPFADYGVLFVGIFFFCSGYGLIKSYKTKYSYLKGFVGRRLPSVLVPFYVTTLIYMAVFLALNPKPSLLQVFLNLTGIQLINPQAWFIVTMVIFYLAFYFIFNYLKNEKIAFVSMAIFIIFYTILSLILRHGPWWLQGEWWYNTCFLFYVGMIIARIEKGLIVKVKKYYVLLLPSVIAALIVMFKVSVYTLDKFSYYAQTAIASGYPESLICFSTQLPAVILFVSSIFILSMKITFSNMILRFLSKISLELYLIHYLFLLLYKSEIINISNNLLYVTMVVISSVAAAFLLHIINRTLIGLITPKGKLPGKTAKGGEISGKDTFN</sequence>
<reference evidence="9 10" key="1">
    <citation type="submission" date="2009-01" db="EMBL/GenBank/DDBJ databases">
        <title>Complete sequence of Clostridium cellulolyticum H10.</title>
        <authorList>
            <consortium name="US DOE Joint Genome Institute"/>
            <person name="Lucas S."/>
            <person name="Copeland A."/>
            <person name="Lapidus A."/>
            <person name="Glavina del Rio T."/>
            <person name="Dalin E."/>
            <person name="Tice H."/>
            <person name="Bruce D."/>
            <person name="Goodwin L."/>
            <person name="Pitluck S."/>
            <person name="Chertkov O."/>
            <person name="Saunders E."/>
            <person name="Brettin T."/>
            <person name="Detter J.C."/>
            <person name="Han C."/>
            <person name="Larimer F."/>
            <person name="Land M."/>
            <person name="Hauser L."/>
            <person name="Kyrpides N."/>
            <person name="Ivanova N."/>
            <person name="Zhou J."/>
            <person name="Richardson P."/>
        </authorList>
    </citation>
    <scope>NUCLEOTIDE SEQUENCE [LARGE SCALE GENOMIC DNA]</scope>
    <source>
        <strain evidence="10">ATCC 35319 / DSM 5812 / JCM 6584 / H10</strain>
    </source>
</reference>
<keyword evidence="5 7" id="KW-1133">Transmembrane helix</keyword>
<feature type="transmembrane region" description="Helical" evidence="7">
    <location>
        <begin position="302"/>
        <end position="321"/>
    </location>
</feature>
<dbReference type="PANTHER" id="PTHR40074:SF2">
    <property type="entry name" value="O-ACETYLTRANSFERASE WECH"/>
    <property type="match status" value="1"/>
</dbReference>
<feature type="transmembrane region" description="Helical" evidence="7">
    <location>
        <begin position="168"/>
        <end position="187"/>
    </location>
</feature>
<evidence type="ECO:0000256" key="2">
    <source>
        <dbReference type="ARBA" id="ARBA00007400"/>
    </source>
</evidence>
<dbReference type="GO" id="GO:0016413">
    <property type="term" value="F:O-acetyltransferase activity"/>
    <property type="evidence" value="ECO:0007669"/>
    <property type="project" value="TreeGrafter"/>
</dbReference>
<evidence type="ECO:0000256" key="3">
    <source>
        <dbReference type="ARBA" id="ARBA00022475"/>
    </source>
</evidence>
<keyword evidence="6 7" id="KW-0472">Membrane</keyword>
<dbReference type="eggNOG" id="COG1835">
    <property type="taxonomic scope" value="Bacteria"/>
</dbReference>
<keyword evidence="10" id="KW-1185">Reference proteome</keyword>
<comment type="similarity">
    <text evidence="2">Belongs to the acyltransferase 3 family.</text>
</comment>
<dbReference type="GO" id="GO:0005886">
    <property type="term" value="C:plasma membrane"/>
    <property type="evidence" value="ECO:0007669"/>
    <property type="project" value="UniProtKB-SubCell"/>
</dbReference>
<dbReference type="RefSeq" id="WP_015926032.1">
    <property type="nucleotide sequence ID" value="NC_011898.1"/>
</dbReference>
<accession>B8I6V3</accession>
<dbReference type="Pfam" id="PF01757">
    <property type="entry name" value="Acyl_transf_3"/>
    <property type="match status" value="1"/>
</dbReference>
<comment type="subcellular location">
    <subcellularLocation>
        <location evidence="1">Cell membrane</location>
        <topology evidence="1">Multi-pass membrane protein</topology>
    </subcellularLocation>
</comment>
<dbReference type="HOGENOM" id="CLU_063834_1_0_9"/>
<dbReference type="STRING" id="394503.Ccel_2617"/>
<feature type="transmembrane region" description="Helical" evidence="7">
    <location>
        <begin position="103"/>
        <end position="122"/>
    </location>
</feature>
<evidence type="ECO:0000256" key="5">
    <source>
        <dbReference type="ARBA" id="ARBA00022989"/>
    </source>
</evidence>
<dbReference type="GO" id="GO:0009246">
    <property type="term" value="P:enterobacterial common antigen biosynthetic process"/>
    <property type="evidence" value="ECO:0007669"/>
    <property type="project" value="TreeGrafter"/>
</dbReference>
<evidence type="ECO:0000256" key="1">
    <source>
        <dbReference type="ARBA" id="ARBA00004651"/>
    </source>
</evidence>
<evidence type="ECO:0000313" key="10">
    <source>
        <dbReference type="Proteomes" id="UP000001349"/>
    </source>
</evidence>
<feature type="transmembrane region" description="Helical" evidence="7">
    <location>
        <begin position="142"/>
        <end position="161"/>
    </location>
</feature>
<feature type="transmembrane region" description="Helical" evidence="7">
    <location>
        <begin position="333"/>
        <end position="352"/>
    </location>
</feature>
<protein>
    <submittedName>
        <fullName evidence="9">Acyltransferase 3</fullName>
    </submittedName>
</protein>
<dbReference type="KEGG" id="cce:Ccel_2617"/>
<dbReference type="PANTHER" id="PTHR40074">
    <property type="entry name" value="O-ACETYLTRANSFERASE WECH"/>
    <property type="match status" value="1"/>
</dbReference>
<feature type="transmembrane region" description="Helical" evidence="7">
    <location>
        <begin position="6"/>
        <end position="23"/>
    </location>
</feature>
<keyword evidence="9" id="KW-0012">Acyltransferase</keyword>
<organism evidence="9 10">
    <name type="scientific">Ruminiclostridium cellulolyticum (strain ATCC 35319 / DSM 5812 / JCM 6584 / H10)</name>
    <name type="common">Clostridium cellulolyticum</name>
    <dbReference type="NCBI Taxonomy" id="394503"/>
    <lineage>
        <taxon>Bacteria</taxon>
        <taxon>Bacillati</taxon>
        <taxon>Bacillota</taxon>
        <taxon>Clostridia</taxon>
        <taxon>Eubacteriales</taxon>
        <taxon>Oscillospiraceae</taxon>
        <taxon>Ruminiclostridium</taxon>
    </lineage>
</organism>